<dbReference type="KEGG" id="vvy:VV0149"/>
<proteinExistence type="predicted"/>
<sequence length="258" mass="29351">MGEPCVQANDNTSPKPIFYVNDKEEKFTHFDDGSISSHTLENGLYRLSEYFNRDGSLQTRNARFVDPERGSLNQKPTGRQLKFNGDGFVASAKYGYNLEFNRPTQLDSFWMKESHSFYPAFSANDDLIAILYANRENQYTDYGVRFGVVNLEKPTCELGKLRSQAYGKVGDKHITFSRKCMKIGNKVALVYKPASKSDAQKMIDAIVMPIARSKAVVGAKLGYLHIDIQGKQVPFDTRGWDDYYLKNSELNVSPYRLF</sequence>
<gene>
    <name evidence="1" type="ordered locus">VV0149</name>
</gene>
<dbReference type="HOGENOM" id="CLU_1077477_0_0_6"/>
<dbReference type="EMBL" id="BA000037">
    <property type="protein sequence ID" value="BAC92913.1"/>
    <property type="molecule type" value="Genomic_DNA"/>
</dbReference>
<accession>Q7MQ59</accession>
<reference evidence="1 2" key="1">
    <citation type="journal article" date="2003" name="Genome Res.">
        <title>Comparative genome analysis of Vibrio vulnificus, a marine pathogen.</title>
        <authorList>
            <person name="Chen C.Y."/>
            <person name="Wu K.M."/>
            <person name="Chang Y.C."/>
            <person name="Chang C.H."/>
            <person name="Tsai H.C."/>
            <person name="Liao T.L."/>
            <person name="Liu Y.M."/>
            <person name="Chen H.J."/>
            <person name="Shen A.B."/>
            <person name="Li J.C."/>
            <person name="Su T.L."/>
            <person name="Shao C.P."/>
            <person name="Lee C.T."/>
            <person name="Hor L.I."/>
            <person name="Tsai S.F."/>
        </authorList>
    </citation>
    <scope>NUCLEOTIDE SEQUENCE [LARGE SCALE GENOMIC DNA]</scope>
    <source>
        <strain evidence="1 2">YJ016</strain>
    </source>
</reference>
<evidence type="ECO:0000313" key="1">
    <source>
        <dbReference type="EMBL" id="BAC92913.1"/>
    </source>
</evidence>
<name>Q7MQ59_VIBVY</name>
<evidence type="ECO:0000313" key="2">
    <source>
        <dbReference type="Proteomes" id="UP000002675"/>
    </source>
</evidence>
<dbReference type="AlphaFoldDB" id="Q7MQ59"/>
<organism evidence="1 2">
    <name type="scientific">Vibrio vulnificus (strain YJ016)</name>
    <dbReference type="NCBI Taxonomy" id="196600"/>
    <lineage>
        <taxon>Bacteria</taxon>
        <taxon>Pseudomonadati</taxon>
        <taxon>Pseudomonadota</taxon>
        <taxon>Gammaproteobacteria</taxon>
        <taxon>Vibrionales</taxon>
        <taxon>Vibrionaceae</taxon>
        <taxon>Vibrio</taxon>
    </lineage>
</organism>
<dbReference type="Proteomes" id="UP000002675">
    <property type="component" value="Chromosome I"/>
</dbReference>
<protein>
    <submittedName>
        <fullName evidence="1">Uncharacterized protein</fullName>
    </submittedName>
</protein>